<evidence type="ECO:0000313" key="2">
    <source>
        <dbReference type="Proteomes" id="UP000054703"/>
    </source>
</evidence>
<accession>A0A0W0Y924</accession>
<comment type="caution">
    <text evidence="1">The sequence shown here is derived from an EMBL/GenBank/DDBJ whole genome shotgun (WGS) entry which is preliminary data.</text>
</comment>
<proteinExistence type="predicted"/>
<name>A0A0W0Y924_9GAMM</name>
<organism evidence="1 2">
    <name type="scientific">Legionella santicrucis</name>
    <dbReference type="NCBI Taxonomy" id="45074"/>
    <lineage>
        <taxon>Bacteria</taxon>
        <taxon>Pseudomonadati</taxon>
        <taxon>Pseudomonadota</taxon>
        <taxon>Gammaproteobacteria</taxon>
        <taxon>Legionellales</taxon>
        <taxon>Legionellaceae</taxon>
        <taxon>Legionella</taxon>
    </lineage>
</organism>
<dbReference type="AlphaFoldDB" id="A0A0W0Y924"/>
<dbReference type="STRING" id="45074.Lsan_3748"/>
<dbReference type="Proteomes" id="UP000054703">
    <property type="component" value="Unassembled WGS sequence"/>
</dbReference>
<dbReference type="EMBL" id="LNYU01000091">
    <property type="protein sequence ID" value="KTD53338.1"/>
    <property type="molecule type" value="Genomic_DNA"/>
</dbReference>
<keyword evidence="2" id="KW-1185">Reference proteome</keyword>
<sequence length="163" mass="19487">MLLKNQVLRKHVVDNKIDLSDLLLYQNKTVITYFCYHRPEFTVQEVNELFTDLLSWMWLNDQRAKLGKKTYLFGPLLLLDELWHAFILHTRDYVNFSMYYFGAYFHHDIESVGFEHIIEEDELTDYLQDCFTYLGAEWVSRRFEMALAETSEYDSSDNASLVN</sequence>
<gene>
    <name evidence="1" type="ORF">Lsan_3748</name>
</gene>
<evidence type="ECO:0000313" key="1">
    <source>
        <dbReference type="EMBL" id="KTD53338.1"/>
    </source>
</evidence>
<protein>
    <submittedName>
        <fullName evidence="1">Uncharacterized protein</fullName>
    </submittedName>
</protein>
<dbReference type="PATRIC" id="fig|45074.5.peg.4028"/>
<reference evidence="1 2" key="1">
    <citation type="submission" date="2015-11" db="EMBL/GenBank/DDBJ databases">
        <title>Genomic analysis of 38 Legionella species identifies large and diverse effector repertoires.</title>
        <authorList>
            <person name="Burstein D."/>
            <person name="Amaro F."/>
            <person name="Zusman T."/>
            <person name="Lifshitz Z."/>
            <person name="Cohen O."/>
            <person name="Gilbert J.A."/>
            <person name="Pupko T."/>
            <person name="Shuman H.A."/>
            <person name="Segal G."/>
        </authorList>
    </citation>
    <scope>NUCLEOTIDE SEQUENCE [LARGE SCALE GENOMIC DNA]</scope>
    <source>
        <strain evidence="1 2">SC-63-C7</strain>
    </source>
</reference>